<evidence type="ECO:0000256" key="3">
    <source>
        <dbReference type="ARBA" id="ARBA00022679"/>
    </source>
</evidence>
<dbReference type="AlphaFoldDB" id="A0A4Q7KG38"/>
<dbReference type="EMBL" id="SGWQ01000010">
    <property type="protein sequence ID" value="RZS33878.1"/>
    <property type="molecule type" value="Genomic_DNA"/>
</dbReference>
<keyword evidence="10" id="KW-0328">Glycosyltransferase</keyword>
<keyword evidence="5 9" id="KW-1133">Transmembrane helix</keyword>
<name>A0A4Q7KG38_9PSEU</name>
<evidence type="ECO:0000313" key="10">
    <source>
        <dbReference type="EMBL" id="RZS33878.1"/>
    </source>
</evidence>
<keyword evidence="4 9" id="KW-0812">Transmembrane</keyword>
<feature type="region of interest" description="Disordered" evidence="8">
    <location>
        <begin position="381"/>
        <end position="400"/>
    </location>
</feature>
<protein>
    <submittedName>
        <fullName evidence="10">Alpha-1,2-mannosyltransferase</fullName>
    </submittedName>
</protein>
<feature type="transmembrane region" description="Helical" evidence="9">
    <location>
        <begin position="86"/>
        <end position="107"/>
    </location>
</feature>
<evidence type="ECO:0000256" key="7">
    <source>
        <dbReference type="ARBA" id="ARBA00024033"/>
    </source>
</evidence>
<evidence type="ECO:0000256" key="1">
    <source>
        <dbReference type="ARBA" id="ARBA00004651"/>
    </source>
</evidence>
<evidence type="ECO:0000256" key="8">
    <source>
        <dbReference type="SAM" id="MobiDB-lite"/>
    </source>
</evidence>
<comment type="similarity">
    <text evidence="7">Belongs to the glycosyltransferase 87 family.</text>
</comment>
<dbReference type="GO" id="GO:0016758">
    <property type="term" value="F:hexosyltransferase activity"/>
    <property type="evidence" value="ECO:0007669"/>
    <property type="project" value="InterPro"/>
</dbReference>
<keyword evidence="3 10" id="KW-0808">Transferase</keyword>
<feature type="transmembrane region" description="Helical" evidence="9">
    <location>
        <begin position="321"/>
        <end position="340"/>
    </location>
</feature>
<feature type="transmembrane region" description="Helical" evidence="9">
    <location>
        <begin position="164"/>
        <end position="186"/>
    </location>
</feature>
<accession>A0A4Q7KG38</accession>
<dbReference type="GO" id="GO:0005886">
    <property type="term" value="C:plasma membrane"/>
    <property type="evidence" value="ECO:0007669"/>
    <property type="project" value="UniProtKB-SubCell"/>
</dbReference>
<dbReference type="OrthoDB" id="9774600at2"/>
<feature type="transmembrane region" description="Helical" evidence="9">
    <location>
        <begin position="119"/>
        <end position="152"/>
    </location>
</feature>
<keyword evidence="11" id="KW-1185">Reference proteome</keyword>
<evidence type="ECO:0000256" key="6">
    <source>
        <dbReference type="ARBA" id="ARBA00023136"/>
    </source>
</evidence>
<dbReference type="InterPro" id="IPR018584">
    <property type="entry name" value="GT87"/>
</dbReference>
<comment type="caution">
    <text evidence="10">The sequence shown here is derived from an EMBL/GenBank/DDBJ whole genome shotgun (WGS) entry which is preliminary data.</text>
</comment>
<evidence type="ECO:0000256" key="2">
    <source>
        <dbReference type="ARBA" id="ARBA00022475"/>
    </source>
</evidence>
<proteinExistence type="inferred from homology"/>
<evidence type="ECO:0000256" key="4">
    <source>
        <dbReference type="ARBA" id="ARBA00022692"/>
    </source>
</evidence>
<dbReference type="Proteomes" id="UP000294257">
    <property type="component" value="Unassembled WGS sequence"/>
</dbReference>
<gene>
    <name evidence="10" type="ORF">EV193_11028</name>
</gene>
<feature type="transmembrane region" description="Helical" evidence="9">
    <location>
        <begin position="280"/>
        <end position="301"/>
    </location>
</feature>
<organism evidence="10 11">
    <name type="scientific">Herbihabitans rhizosphaerae</name>
    <dbReference type="NCBI Taxonomy" id="1872711"/>
    <lineage>
        <taxon>Bacteria</taxon>
        <taxon>Bacillati</taxon>
        <taxon>Actinomycetota</taxon>
        <taxon>Actinomycetes</taxon>
        <taxon>Pseudonocardiales</taxon>
        <taxon>Pseudonocardiaceae</taxon>
        <taxon>Herbihabitans</taxon>
    </lineage>
</organism>
<reference evidence="10 11" key="1">
    <citation type="submission" date="2019-02" db="EMBL/GenBank/DDBJ databases">
        <title>Genomic Encyclopedia of Type Strains, Phase IV (KMG-IV): sequencing the most valuable type-strain genomes for metagenomic binning, comparative biology and taxonomic classification.</title>
        <authorList>
            <person name="Goeker M."/>
        </authorList>
    </citation>
    <scope>NUCLEOTIDE SEQUENCE [LARGE SCALE GENOMIC DNA]</scope>
    <source>
        <strain evidence="10 11">DSM 101727</strain>
    </source>
</reference>
<keyword evidence="2" id="KW-1003">Cell membrane</keyword>
<evidence type="ECO:0000313" key="11">
    <source>
        <dbReference type="Proteomes" id="UP000294257"/>
    </source>
</evidence>
<keyword evidence="6 9" id="KW-0472">Membrane</keyword>
<evidence type="ECO:0000256" key="5">
    <source>
        <dbReference type="ARBA" id="ARBA00022989"/>
    </source>
</evidence>
<dbReference type="RefSeq" id="WP_130347100.1">
    <property type="nucleotide sequence ID" value="NZ_SGWQ01000010.1"/>
</dbReference>
<feature type="transmembrane region" description="Helical" evidence="9">
    <location>
        <begin position="251"/>
        <end position="273"/>
    </location>
</feature>
<comment type="subcellular location">
    <subcellularLocation>
        <location evidence="1">Cell membrane</location>
        <topology evidence="1">Multi-pass membrane protein</topology>
    </subcellularLocation>
</comment>
<dbReference type="Pfam" id="PF09594">
    <property type="entry name" value="GT87"/>
    <property type="match status" value="1"/>
</dbReference>
<sequence>MTRLRWVAGSVAVALVVVGVIGAVTGWHLGADSAVYRAGALALLHGDPLYESMSLPASPPWQPLPFTYPPTAALLFTPLAALPVQVAWGVLAALSVLALAVVVKVCFDCLPTLSGRAWLPAGALLLAFGLEPVWWTITLGQINLILLALIVVDVLVLRGNRWSGVLIGIAAAVKLTPLIFVAHLLVTGRRADAARATGVFLGLQALIFVISPSDVARYWTVAGIDPDRIGRVYWIFNQSLNGLVRRLTFDAGYSTVVAFAIGALLAVPAVLLVRHYHRKTLALQALLVSAGFGLLVSPVSWSHHWVWAVPLLIVLVARASWVPVAIVWLVFLGATVWLTPNGADKEFHWNPLTWTLGNSYVLVPIVVGVWFGVHAWRNRASPAPRTGESRAQAPSKGGTS</sequence>
<evidence type="ECO:0000256" key="9">
    <source>
        <dbReference type="SAM" id="Phobius"/>
    </source>
</evidence>
<feature type="transmembrane region" description="Helical" evidence="9">
    <location>
        <begin position="352"/>
        <end position="373"/>
    </location>
</feature>